<dbReference type="InterPro" id="IPR002192">
    <property type="entry name" value="PPDK_AMP/ATP-bd"/>
</dbReference>
<evidence type="ECO:0000313" key="19">
    <source>
        <dbReference type="Proteomes" id="UP000000442"/>
    </source>
</evidence>
<dbReference type="SUPFAM" id="SSF56059">
    <property type="entry name" value="Glutathione synthetase ATP-binding domain-like"/>
    <property type="match status" value="1"/>
</dbReference>
<name>C0QAF0_DESAH</name>
<comment type="catalytic activity">
    <reaction evidence="14">
        <text>pyruvate + ATP + H2O = phosphoenolpyruvate + AMP + phosphate + 2 H(+)</text>
        <dbReference type="Rhea" id="RHEA:11364"/>
        <dbReference type="ChEBI" id="CHEBI:15361"/>
        <dbReference type="ChEBI" id="CHEBI:15377"/>
        <dbReference type="ChEBI" id="CHEBI:15378"/>
        <dbReference type="ChEBI" id="CHEBI:30616"/>
        <dbReference type="ChEBI" id="CHEBI:43474"/>
        <dbReference type="ChEBI" id="CHEBI:58702"/>
        <dbReference type="ChEBI" id="CHEBI:456215"/>
        <dbReference type="EC" id="2.7.9.2"/>
    </reaction>
</comment>
<dbReference type="HOGENOM" id="CLU_011040_0_0_7"/>
<evidence type="ECO:0000256" key="13">
    <source>
        <dbReference type="ARBA" id="ARBA00033470"/>
    </source>
</evidence>
<feature type="domain" description="PEP-utilising enzyme mobile" evidence="16">
    <location>
        <begin position="481"/>
        <end position="551"/>
    </location>
</feature>
<proteinExistence type="inferred from homology"/>
<keyword evidence="10" id="KW-0418">Kinase</keyword>
<dbReference type="SUPFAM" id="SSF52009">
    <property type="entry name" value="Phosphohistidine domain"/>
    <property type="match status" value="1"/>
</dbReference>
<dbReference type="InterPro" id="IPR006319">
    <property type="entry name" value="PEP_synth"/>
</dbReference>
<dbReference type="UniPathway" id="UPA00138"/>
<evidence type="ECO:0000256" key="9">
    <source>
        <dbReference type="ARBA" id="ARBA00022741"/>
    </source>
</evidence>
<evidence type="ECO:0000256" key="3">
    <source>
        <dbReference type="ARBA" id="ARBA00004742"/>
    </source>
</evidence>
<sequence>MVIKNLFKHWTYQVFSPDTVLKKKYQSFKTLLAHDKAAHEHLAILEELYYSPKPWDFQAVVRHYGLLSRAVAAMINALLAICPSRYRDLAAYHRKFDFYVRYILAPPVVDLCPPYTVEFKLGAPSVEESFLGNKASTLFRLAYTLHLPTPRGFVITTNAFHYFLSFNDIETPINEKLATLDIGDTPDLEETASDIEQLIMAATIPQEITKAVKDAMAQLQKQCGAQVKVALRSSAVKEDGKASFAGQYRTLLNVDVADILNSYKQIIAGKYTSHALFYRISRGILDSETPMAVLVLEMIDTLASGVVYTRDITNSRTDQLIICSVAGQGDQLVGGRVSPDVIKTSRCPPYAIVQTIPGTNSPRGTTGGKFHPQTTYTLSHSQQQLSLDEASAQTLARWAMTLEAHFDHPQDIEWCKDQSGNLFVLQSRPLHSPLARIPTIETGSQTIKNKCLSAGGETVCPGTGSGAVYRLEHPSLLQDVPQGAVLVVRHGLPQFVTAMNRLAAAVVETGSRASHFSSIAREFGVPTLVNVYQGFNELAQGHRVTVDADNGRIYDGDVQEPTDGHPPQDNDNPDMAVYRESLFMDKLTFVMDFSTKLRLFDPKSSDFSPQGCRSLHDIIRFVHETAVKEMFLQGHRKGHRKKGARKLISPIPMLFYLLNVGRGVTPHPIKATTLTPDEITSPPMNAILKGLMDPGVHWSQASHFDWETHDRIIMSGGIISADSPRFGSYAVVSRKYVNINFRFGYHFVILDTFCTPAALDNYILFRFSGGGGDHTGRVLRAAFVKGVLTRLGFMVTVRSDLVDAEYRQGSIETMVTILENIGRLLGATKLMDMYIKNTRDVELMVDDFMGGRYDFRNHPQLQQMPTR</sequence>
<evidence type="ECO:0000256" key="11">
    <source>
        <dbReference type="ARBA" id="ARBA00022840"/>
    </source>
</evidence>
<gene>
    <name evidence="18" type="primary">ppsA4</name>
    <name evidence="18" type="ordered locus">HRM2_16260</name>
</gene>
<reference evidence="18 19" key="1">
    <citation type="journal article" date="2009" name="Environ. Microbiol.">
        <title>Genome sequence of Desulfobacterium autotrophicum HRM2, a marine sulfate reducer oxidizing organic carbon completely to carbon dioxide.</title>
        <authorList>
            <person name="Strittmatter A.W."/>
            <person name="Liesegang H."/>
            <person name="Rabus R."/>
            <person name="Decker I."/>
            <person name="Amann J."/>
            <person name="Andres S."/>
            <person name="Henne A."/>
            <person name="Fricke W.F."/>
            <person name="Martinez-Arias R."/>
            <person name="Bartels D."/>
            <person name="Goesmann A."/>
            <person name="Krause L."/>
            <person name="Puehler A."/>
            <person name="Klenk H.P."/>
            <person name="Richter M."/>
            <person name="Schuler M."/>
            <person name="Gloeckner F.O."/>
            <person name="Meyerdierks A."/>
            <person name="Gottschalk G."/>
            <person name="Amann R."/>
        </authorList>
    </citation>
    <scope>NUCLEOTIDE SEQUENCE [LARGE SCALE GENOMIC DNA]</scope>
    <source>
        <strain evidence="19">ATCC 43914 / DSM 3382 / HRM2</strain>
    </source>
</reference>
<evidence type="ECO:0000256" key="7">
    <source>
        <dbReference type="ARBA" id="ARBA00022679"/>
    </source>
</evidence>
<evidence type="ECO:0000256" key="10">
    <source>
        <dbReference type="ARBA" id="ARBA00022777"/>
    </source>
</evidence>
<keyword evidence="19" id="KW-1185">Reference proteome</keyword>
<dbReference type="GO" id="GO:0006094">
    <property type="term" value="P:gluconeogenesis"/>
    <property type="evidence" value="ECO:0007669"/>
    <property type="project" value="UniProtKB-UniPathway"/>
</dbReference>
<comment type="pathway">
    <text evidence="3">Carbohydrate biosynthesis; gluconeogenesis.</text>
</comment>
<protein>
    <recommendedName>
        <fullName evidence="6">Phosphoenolpyruvate synthase</fullName>
        <ecNumber evidence="5">2.7.9.2</ecNumber>
    </recommendedName>
    <alternativeName>
        <fullName evidence="13">Pyruvate, water dikinase</fullName>
    </alternativeName>
</protein>
<dbReference type="Pfam" id="PF00391">
    <property type="entry name" value="PEP-utilizers"/>
    <property type="match status" value="1"/>
</dbReference>
<dbReference type="GO" id="GO:0046872">
    <property type="term" value="F:metal ion binding"/>
    <property type="evidence" value="ECO:0007669"/>
    <property type="project" value="UniProtKB-KW"/>
</dbReference>
<dbReference type="AlphaFoldDB" id="C0QAF0"/>
<evidence type="ECO:0000256" key="1">
    <source>
        <dbReference type="ARBA" id="ARBA00001946"/>
    </source>
</evidence>
<dbReference type="eggNOG" id="COG3848">
    <property type="taxonomic scope" value="Bacteria"/>
</dbReference>
<dbReference type="EC" id="2.7.9.2" evidence="5"/>
<dbReference type="GO" id="GO:0008986">
    <property type="term" value="F:pyruvate, water dikinase activity"/>
    <property type="evidence" value="ECO:0007669"/>
    <property type="project" value="UniProtKB-EC"/>
</dbReference>
<dbReference type="Pfam" id="PF01326">
    <property type="entry name" value="PPDK_N"/>
    <property type="match status" value="1"/>
</dbReference>
<comment type="similarity">
    <text evidence="4">Belongs to the PEP-utilizing enzyme family.</text>
</comment>
<comment type="cofactor">
    <cofactor evidence="1">
        <name>Mg(2+)</name>
        <dbReference type="ChEBI" id="CHEBI:18420"/>
    </cofactor>
</comment>
<evidence type="ECO:0000259" key="16">
    <source>
        <dbReference type="Pfam" id="PF00391"/>
    </source>
</evidence>
<evidence type="ECO:0000259" key="17">
    <source>
        <dbReference type="Pfam" id="PF01326"/>
    </source>
</evidence>
<dbReference type="InterPro" id="IPR013815">
    <property type="entry name" value="ATP_grasp_subdomain_1"/>
</dbReference>
<evidence type="ECO:0000256" key="5">
    <source>
        <dbReference type="ARBA" id="ARBA00011996"/>
    </source>
</evidence>
<dbReference type="EMBL" id="CP001087">
    <property type="protein sequence ID" value="ACN14735.1"/>
    <property type="molecule type" value="Genomic_DNA"/>
</dbReference>
<evidence type="ECO:0000256" key="15">
    <source>
        <dbReference type="SAM" id="MobiDB-lite"/>
    </source>
</evidence>
<keyword evidence="12" id="KW-0460">Magnesium</keyword>
<keyword evidence="7 18" id="KW-0808">Transferase</keyword>
<keyword evidence="9" id="KW-0547">Nucleotide-binding</keyword>
<evidence type="ECO:0000256" key="12">
    <source>
        <dbReference type="ARBA" id="ARBA00022842"/>
    </source>
</evidence>
<feature type="region of interest" description="Disordered" evidence="15">
    <location>
        <begin position="554"/>
        <end position="573"/>
    </location>
</feature>
<organism evidence="18 19">
    <name type="scientific">Desulforapulum autotrophicum (strain ATCC 43914 / DSM 3382 / VKM B-1955 / HRM2)</name>
    <name type="common">Desulfobacterium autotrophicum</name>
    <dbReference type="NCBI Taxonomy" id="177437"/>
    <lineage>
        <taxon>Bacteria</taxon>
        <taxon>Pseudomonadati</taxon>
        <taxon>Thermodesulfobacteriota</taxon>
        <taxon>Desulfobacteria</taxon>
        <taxon>Desulfobacterales</taxon>
        <taxon>Desulfobacteraceae</taxon>
        <taxon>Desulforapulum</taxon>
    </lineage>
</organism>
<dbReference type="InterPro" id="IPR036637">
    <property type="entry name" value="Phosphohistidine_dom_sf"/>
</dbReference>
<evidence type="ECO:0000256" key="6">
    <source>
        <dbReference type="ARBA" id="ARBA00021623"/>
    </source>
</evidence>
<dbReference type="InterPro" id="IPR008279">
    <property type="entry name" value="PEP-util_enz_mobile_dom"/>
</dbReference>
<keyword evidence="8" id="KW-0479">Metal-binding</keyword>
<feature type="domain" description="Pyruvate phosphate dikinase AMP/ATP-binding" evidence="17">
    <location>
        <begin position="130"/>
        <end position="431"/>
    </location>
</feature>
<dbReference type="eggNOG" id="COG0574">
    <property type="taxonomic scope" value="Bacteria"/>
</dbReference>
<evidence type="ECO:0000256" key="8">
    <source>
        <dbReference type="ARBA" id="ARBA00022723"/>
    </source>
</evidence>
<evidence type="ECO:0000256" key="4">
    <source>
        <dbReference type="ARBA" id="ARBA00007837"/>
    </source>
</evidence>
<dbReference type="Gene3D" id="3.50.30.10">
    <property type="entry name" value="Phosphohistidine domain"/>
    <property type="match status" value="1"/>
</dbReference>
<dbReference type="PANTHER" id="PTHR43030:SF1">
    <property type="entry name" value="PHOSPHOENOLPYRUVATE SYNTHASE"/>
    <property type="match status" value="1"/>
</dbReference>
<keyword evidence="11" id="KW-0067">ATP-binding</keyword>
<dbReference type="Gene3D" id="3.30.470.20">
    <property type="entry name" value="ATP-grasp fold, B domain"/>
    <property type="match status" value="1"/>
</dbReference>
<dbReference type="OrthoDB" id="9760711at2"/>
<evidence type="ECO:0000256" key="14">
    <source>
        <dbReference type="ARBA" id="ARBA00047700"/>
    </source>
</evidence>
<accession>C0QAF0</accession>
<dbReference type="GO" id="GO:0005524">
    <property type="term" value="F:ATP binding"/>
    <property type="evidence" value="ECO:0007669"/>
    <property type="project" value="UniProtKB-KW"/>
</dbReference>
<dbReference type="STRING" id="177437.HRM2_16260"/>
<evidence type="ECO:0000313" key="18">
    <source>
        <dbReference type="EMBL" id="ACN14735.1"/>
    </source>
</evidence>
<dbReference type="PANTHER" id="PTHR43030">
    <property type="entry name" value="PHOSPHOENOLPYRUVATE SYNTHASE"/>
    <property type="match status" value="1"/>
</dbReference>
<evidence type="ECO:0000256" key="2">
    <source>
        <dbReference type="ARBA" id="ARBA00002988"/>
    </source>
</evidence>
<comment type="function">
    <text evidence="2">Catalyzes the phosphorylation of pyruvate to phosphoenolpyruvate.</text>
</comment>
<dbReference type="KEGG" id="dat:HRM2_16260"/>
<dbReference type="Proteomes" id="UP000000442">
    <property type="component" value="Chromosome"/>
</dbReference>
<dbReference type="Gene3D" id="3.30.1490.20">
    <property type="entry name" value="ATP-grasp fold, A domain"/>
    <property type="match status" value="1"/>
</dbReference>